<evidence type="ECO:0000313" key="8">
    <source>
        <dbReference type="EMBL" id="SIO05894.1"/>
    </source>
</evidence>
<dbReference type="RefSeq" id="WP_074256440.1">
    <property type="nucleotide sequence ID" value="NZ_FSRL01000001.1"/>
</dbReference>
<dbReference type="PIRSF" id="PIRSF036490">
    <property type="entry name" value="Aldedh_dupl"/>
    <property type="match status" value="1"/>
</dbReference>
<feature type="domain" description="Aldehyde dehydrogenase" evidence="7">
    <location>
        <begin position="46"/>
        <end position="483"/>
    </location>
</feature>
<dbReference type="InterPro" id="IPR016163">
    <property type="entry name" value="Ald_DH_C"/>
</dbReference>
<organism evidence="8 9">
    <name type="scientific">Vannielia litorea</name>
    <dbReference type="NCBI Taxonomy" id="1217970"/>
    <lineage>
        <taxon>Bacteria</taxon>
        <taxon>Pseudomonadati</taxon>
        <taxon>Pseudomonadota</taxon>
        <taxon>Alphaproteobacteria</taxon>
        <taxon>Rhodobacterales</taxon>
        <taxon>Paracoccaceae</taxon>
        <taxon>Vannielia</taxon>
    </lineage>
</organism>
<evidence type="ECO:0000256" key="2">
    <source>
        <dbReference type="ARBA" id="ARBA00023002"/>
    </source>
</evidence>
<evidence type="ECO:0000256" key="5">
    <source>
        <dbReference type="RuleBase" id="RU003345"/>
    </source>
</evidence>
<dbReference type="CDD" id="cd07111">
    <property type="entry name" value="ALDH_F16"/>
    <property type="match status" value="1"/>
</dbReference>
<dbReference type="PANTHER" id="PTHR11699">
    <property type="entry name" value="ALDEHYDE DEHYDROGENASE-RELATED"/>
    <property type="match status" value="1"/>
</dbReference>
<name>A0A1N6GEI4_9RHOB</name>
<keyword evidence="2 5" id="KW-0560">Oxidoreductase</keyword>
<evidence type="ECO:0000259" key="7">
    <source>
        <dbReference type="Pfam" id="PF00171"/>
    </source>
</evidence>
<dbReference type="InterPro" id="IPR016161">
    <property type="entry name" value="Ald_DH/histidinol_DH"/>
</dbReference>
<feature type="domain" description="Aldehyde dehydrogenase" evidence="7">
    <location>
        <begin position="542"/>
        <end position="755"/>
    </location>
</feature>
<proteinExistence type="inferred from homology"/>
<keyword evidence="9" id="KW-1185">Reference proteome</keyword>
<dbReference type="Gene3D" id="3.40.605.10">
    <property type="entry name" value="Aldehyde Dehydrogenase, Chain A, domain 1"/>
    <property type="match status" value="2"/>
</dbReference>
<evidence type="ECO:0000313" key="9">
    <source>
        <dbReference type="Proteomes" id="UP000184932"/>
    </source>
</evidence>
<evidence type="ECO:0000256" key="6">
    <source>
        <dbReference type="SAM" id="MobiDB-lite"/>
    </source>
</evidence>
<dbReference type="EMBL" id="FSRL01000001">
    <property type="protein sequence ID" value="SIO05894.1"/>
    <property type="molecule type" value="Genomic_DNA"/>
</dbReference>
<dbReference type="STRING" id="1217970.SAMN05444002_2418"/>
<dbReference type="FunFam" id="3.40.605.10:FF:000007">
    <property type="entry name" value="NAD/NADP-dependent betaine aldehyde dehydrogenase"/>
    <property type="match status" value="1"/>
</dbReference>
<evidence type="ECO:0000256" key="1">
    <source>
        <dbReference type="ARBA" id="ARBA00009986"/>
    </source>
</evidence>
<dbReference type="InterPro" id="IPR029510">
    <property type="entry name" value="Ald_DH_CS_GLU"/>
</dbReference>
<evidence type="ECO:0000256" key="4">
    <source>
        <dbReference type="PROSITE-ProRule" id="PRU10007"/>
    </source>
</evidence>
<comment type="similarity">
    <text evidence="1 3 5">Belongs to the aldehyde dehydrogenase family.</text>
</comment>
<dbReference type="Proteomes" id="UP000184932">
    <property type="component" value="Unassembled WGS sequence"/>
</dbReference>
<evidence type="ECO:0000256" key="3">
    <source>
        <dbReference type="PIRNR" id="PIRNR036490"/>
    </source>
</evidence>
<dbReference type="GO" id="GO:0016620">
    <property type="term" value="F:oxidoreductase activity, acting on the aldehyde or oxo group of donors, NAD or NADP as acceptor"/>
    <property type="evidence" value="ECO:0007669"/>
    <property type="project" value="UniProtKB-UniRule"/>
</dbReference>
<feature type="region of interest" description="Disordered" evidence="6">
    <location>
        <begin position="490"/>
        <end position="511"/>
    </location>
</feature>
<feature type="active site" evidence="4">
    <location>
        <position position="263"/>
    </location>
</feature>
<dbReference type="Pfam" id="PF00171">
    <property type="entry name" value="Aldedh"/>
    <property type="match status" value="2"/>
</dbReference>
<dbReference type="FunFam" id="3.40.309.10:FF:000012">
    <property type="entry name" value="Betaine aldehyde dehydrogenase"/>
    <property type="match status" value="1"/>
</dbReference>
<dbReference type="OrthoDB" id="9812625at2"/>
<dbReference type="Gene3D" id="3.40.309.10">
    <property type="entry name" value="Aldehyde Dehydrogenase, Chain A, domain 2"/>
    <property type="match status" value="1"/>
</dbReference>
<dbReference type="AlphaFoldDB" id="A0A1N6GEI4"/>
<dbReference type="InterPro" id="IPR011408">
    <property type="entry name" value="Aldehyde_DH"/>
</dbReference>
<dbReference type="InterPro" id="IPR016162">
    <property type="entry name" value="Ald_DH_N"/>
</dbReference>
<dbReference type="SUPFAM" id="SSF53720">
    <property type="entry name" value="ALDH-like"/>
    <property type="match status" value="2"/>
</dbReference>
<reference evidence="9" key="1">
    <citation type="submission" date="2016-11" db="EMBL/GenBank/DDBJ databases">
        <authorList>
            <person name="Varghese N."/>
            <person name="Submissions S."/>
        </authorList>
    </citation>
    <scope>NUCLEOTIDE SEQUENCE [LARGE SCALE GENOMIC DNA]</scope>
    <source>
        <strain evidence="9">DSM 29440</strain>
    </source>
</reference>
<accession>A0A1N6GEI4</accession>
<dbReference type="PROSITE" id="PS00687">
    <property type="entry name" value="ALDEHYDE_DEHYDR_GLU"/>
    <property type="match status" value="1"/>
</dbReference>
<protein>
    <submittedName>
        <fullName evidence="8">Aldehyde dehydrogenase (NAD+)</fullName>
    </submittedName>
</protein>
<gene>
    <name evidence="8" type="ORF">SAMN05444002_2418</name>
</gene>
<feature type="compositionally biased region" description="Polar residues" evidence="6">
    <location>
        <begin position="495"/>
        <end position="504"/>
    </location>
</feature>
<sequence length="787" mass="83197">MNVPEIFDTLAYGPAPESASEAQAWLEKHNRKFGHFIDGAFTKPAKGFDTRNPATGTHLATLTQGTAKDVEQAVKSARKAHPKWAALSGHQRAKYLYALARLLQKHSRLFAVLETLDNGKPIRESRDIDIPLAQRHFYYHAGHAQLAPTELLDRAPLGVAGQIIPWNFPLLMLAWKVAPALAMGNTVVLKPAEYTSLTALLFAEISQEAGLPPGVLNVVTGDGATGEALVASDVDKLAFTGSTAVGRRIREATAGRGIPLTLELGGKSPYIVFEDADIDSAVEGLVDAIWFNQGQVCCAGSRLLVQEGIAEAFHAKLKARMDGLRIGDPLDKCIDVGAVVDPVQLKTITEMVAANTEGETYVAQTDCPPESSGGCFYPPTLITGLAPSSTLMQEEIFGPVLVSCTFRTPDEAIQLANNTRYGLAATLWSENINLALHVAPQLAAGVVWVNGTNMFDAAAGFGGVRESGFGREGGWEGLLAYSRPAKAPRKAASPQAFQGASNASLRGDGAPADPLDRTAKLYIGGKQARPDSGYSTAIHGPKGELLGHVGTGSRKDIRNAVEAAAGAKGWAKSSAHLRAQILFYLAENLSARAPEFAARIKALTGKSGSAEVEAAISRLFAYAAWCDKLDGAAKPVPLRGVALALNEPCGVIGALCSPAQPLLGLVSAIGPAVAMGNRIVACPSEPFPLVATDFYQLLDTSDVPAGVVNIVTGPHADLARTLSEHMEVDSVWNFSSPDLTAQIEKAAAGNLKRSLALFPDWTDPATEGREMLAAATEIKTVWIPYGV</sequence>
<dbReference type="InterPro" id="IPR015590">
    <property type="entry name" value="Aldehyde_DH_dom"/>
</dbReference>